<organism evidence="2 3">
    <name type="scientific">Levilactobacillus acidifarinae DSM 19394 = JCM 15949</name>
    <dbReference type="NCBI Taxonomy" id="1423715"/>
    <lineage>
        <taxon>Bacteria</taxon>
        <taxon>Bacillati</taxon>
        <taxon>Bacillota</taxon>
        <taxon>Bacilli</taxon>
        <taxon>Lactobacillales</taxon>
        <taxon>Lactobacillaceae</taxon>
        <taxon>Levilactobacillus</taxon>
    </lineage>
</organism>
<keyword evidence="3" id="KW-1185">Reference proteome</keyword>
<dbReference type="AlphaFoldDB" id="A0A0R1LP35"/>
<dbReference type="RefSeq" id="WP_057803447.1">
    <property type="nucleotide sequence ID" value="NZ_AZDV01000026.1"/>
</dbReference>
<gene>
    <name evidence="2" type="ORF">FD25_GL000438</name>
</gene>
<comment type="caution">
    <text evidence="2">The sequence shown here is derived from an EMBL/GenBank/DDBJ whole genome shotgun (WGS) entry which is preliminary data.</text>
</comment>
<proteinExistence type="predicted"/>
<evidence type="ECO:0000313" key="3">
    <source>
        <dbReference type="Proteomes" id="UP000051955"/>
    </source>
</evidence>
<dbReference type="OrthoDB" id="2286772at2"/>
<dbReference type="STRING" id="1423715.FD25_GL000438"/>
<dbReference type="PATRIC" id="fig|1423715.3.peg.455"/>
<protein>
    <submittedName>
        <fullName evidence="2">Uncharacterized protein</fullName>
    </submittedName>
</protein>
<evidence type="ECO:0000313" key="2">
    <source>
        <dbReference type="EMBL" id="KRK94473.1"/>
    </source>
</evidence>
<feature type="chain" id="PRO_5039134448" evidence="1">
    <location>
        <begin position="26"/>
        <end position="69"/>
    </location>
</feature>
<sequence length="69" mass="7188">MNKIVKSALALMAGVGMLGTTTVVASANSQYSAARSNSVKLVWRKSMGRHALTATKGRALFATPGHSVQ</sequence>
<accession>A0A0R1LP35</accession>
<keyword evidence="1" id="KW-0732">Signal</keyword>
<feature type="signal peptide" evidence="1">
    <location>
        <begin position="1"/>
        <end position="25"/>
    </location>
</feature>
<dbReference type="Proteomes" id="UP000051955">
    <property type="component" value="Unassembled WGS sequence"/>
</dbReference>
<dbReference type="EMBL" id="AZDV01000026">
    <property type="protein sequence ID" value="KRK94473.1"/>
    <property type="molecule type" value="Genomic_DNA"/>
</dbReference>
<name>A0A0R1LP35_9LACO</name>
<reference evidence="2 3" key="1">
    <citation type="journal article" date="2015" name="Genome Announc.">
        <title>Expanding the biotechnology potential of lactobacilli through comparative genomics of 213 strains and associated genera.</title>
        <authorList>
            <person name="Sun Z."/>
            <person name="Harris H.M."/>
            <person name="McCann A."/>
            <person name="Guo C."/>
            <person name="Argimon S."/>
            <person name="Zhang W."/>
            <person name="Yang X."/>
            <person name="Jeffery I.B."/>
            <person name="Cooney J.C."/>
            <person name="Kagawa T.F."/>
            <person name="Liu W."/>
            <person name="Song Y."/>
            <person name="Salvetti E."/>
            <person name="Wrobel A."/>
            <person name="Rasinkangas P."/>
            <person name="Parkhill J."/>
            <person name="Rea M.C."/>
            <person name="O'Sullivan O."/>
            <person name="Ritari J."/>
            <person name="Douillard F.P."/>
            <person name="Paul Ross R."/>
            <person name="Yang R."/>
            <person name="Briner A.E."/>
            <person name="Felis G.E."/>
            <person name="de Vos W.M."/>
            <person name="Barrangou R."/>
            <person name="Klaenhammer T.R."/>
            <person name="Caufield P.W."/>
            <person name="Cui Y."/>
            <person name="Zhang H."/>
            <person name="O'Toole P.W."/>
        </authorList>
    </citation>
    <scope>NUCLEOTIDE SEQUENCE [LARGE SCALE GENOMIC DNA]</scope>
    <source>
        <strain evidence="2 3">DSM 19394</strain>
    </source>
</reference>
<evidence type="ECO:0000256" key="1">
    <source>
        <dbReference type="SAM" id="SignalP"/>
    </source>
</evidence>